<dbReference type="AlphaFoldDB" id="A0A7I7U223"/>
<feature type="transmembrane region" description="Helical" evidence="1">
    <location>
        <begin position="12"/>
        <end position="34"/>
    </location>
</feature>
<protein>
    <recommendedName>
        <fullName evidence="2">DUF2510 domain-containing protein</fullName>
    </recommendedName>
</protein>
<evidence type="ECO:0000313" key="3">
    <source>
        <dbReference type="EMBL" id="BBY75397.1"/>
    </source>
</evidence>
<accession>A0A7I7U223</accession>
<keyword evidence="1" id="KW-1133">Transmembrane helix</keyword>
<proteinExistence type="predicted"/>
<dbReference type="InterPro" id="IPR018929">
    <property type="entry name" value="DUF2510"/>
</dbReference>
<evidence type="ECO:0000259" key="2">
    <source>
        <dbReference type="Pfam" id="PF10708"/>
    </source>
</evidence>
<dbReference type="Proteomes" id="UP000466554">
    <property type="component" value="Chromosome"/>
</dbReference>
<dbReference type="Pfam" id="PF10708">
    <property type="entry name" value="DUF2510"/>
    <property type="match status" value="1"/>
</dbReference>
<evidence type="ECO:0000256" key="1">
    <source>
        <dbReference type="SAM" id="Phobius"/>
    </source>
</evidence>
<gene>
    <name evidence="3" type="ORF">MPRF_22960</name>
</gene>
<sequence>MVTAVAATTLTWWLWQGWYEAVALVVAVGLFVVVRRRRRAAAIRDAGLRARADYENRLSAAGDPRGLYGRYTPAGPNWYPDPQNPCRLRYFDGAAWTPHIRCR</sequence>
<name>A0A7I7U223_MYCPF</name>
<feature type="domain" description="DUF2510" evidence="2">
    <location>
        <begin position="76"/>
        <end position="101"/>
    </location>
</feature>
<keyword evidence="1" id="KW-0472">Membrane</keyword>
<reference evidence="3 4" key="1">
    <citation type="journal article" date="2019" name="Emerg. Microbes Infect.">
        <title>Comprehensive subspecies identification of 175 nontuberculous mycobacteria species based on 7547 genomic profiles.</title>
        <authorList>
            <person name="Matsumoto Y."/>
            <person name="Kinjo T."/>
            <person name="Motooka D."/>
            <person name="Nabeya D."/>
            <person name="Jung N."/>
            <person name="Uechi K."/>
            <person name="Horii T."/>
            <person name="Iida T."/>
            <person name="Fujita J."/>
            <person name="Nakamura S."/>
        </authorList>
    </citation>
    <scope>NUCLEOTIDE SEQUENCE [LARGE SCALE GENOMIC DNA]</scope>
    <source>
        <strain evidence="3 4">JCM 6367</strain>
    </source>
</reference>
<keyword evidence="1" id="KW-0812">Transmembrane</keyword>
<evidence type="ECO:0000313" key="4">
    <source>
        <dbReference type="Proteomes" id="UP000466554"/>
    </source>
</evidence>
<dbReference type="EMBL" id="AP022598">
    <property type="protein sequence ID" value="BBY75397.1"/>
    <property type="molecule type" value="Genomic_DNA"/>
</dbReference>
<organism evidence="3 4">
    <name type="scientific">Mycolicibacterium parafortuitum</name>
    <name type="common">Mycobacterium parafortuitum</name>
    <dbReference type="NCBI Taxonomy" id="39692"/>
    <lineage>
        <taxon>Bacteria</taxon>
        <taxon>Bacillati</taxon>
        <taxon>Actinomycetota</taxon>
        <taxon>Actinomycetes</taxon>
        <taxon>Mycobacteriales</taxon>
        <taxon>Mycobacteriaceae</taxon>
        <taxon>Mycolicibacterium</taxon>
    </lineage>
</organism>